<evidence type="ECO:0000313" key="2">
    <source>
        <dbReference type="Proteomes" id="UP000028864"/>
    </source>
</evidence>
<reference evidence="1" key="2">
    <citation type="submission" date="2015-09" db="EMBL/GenBank/DDBJ databases">
        <title>Draft genome sequence of Mycobacterium neoaurum DSM 44074.</title>
        <authorList>
            <person name="Croce O."/>
            <person name="Robert C."/>
            <person name="Raoult D."/>
            <person name="Drancourt M."/>
        </authorList>
    </citation>
    <scope>NUCLEOTIDE SEQUENCE</scope>
    <source>
        <strain evidence="1">DSM 44074</strain>
    </source>
</reference>
<proteinExistence type="predicted"/>
<dbReference type="Proteomes" id="UP000028864">
    <property type="component" value="Unassembled WGS sequence"/>
</dbReference>
<evidence type="ECO:0000313" key="1">
    <source>
        <dbReference type="EMBL" id="CDQ43182.1"/>
    </source>
</evidence>
<protein>
    <recommendedName>
        <fullName evidence="3">DUF732 domain-containing protein</fullName>
    </recommendedName>
</protein>
<dbReference type="EMBL" id="LK021337">
    <property type="protein sequence ID" value="CDQ43182.1"/>
    <property type="molecule type" value="Genomic_DNA"/>
</dbReference>
<reference evidence="1" key="1">
    <citation type="submission" date="2014-05" db="EMBL/GenBank/DDBJ databases">
        <authorList>
            <person name="Urmite Genomes"/>
        </authorList>
    </citation>
    <scope>NUCLEOTIDE SEQUENCE</scope>
    <source>
        <strain evidence="1">DSM 44074</strain>
    </source>
</reference>
<evidence type="ECO:0008006" key="3">
    <source>
        <dbReference type="Google" id="ProtNLM"/>
    </source>
</evidence>
<gene>
    <name evidence="1" type="ORF">BN1047_01045</name>
</gene>
<organism evidence="1 2">
    <name type="scientific">Mycolicibacterium neoaurum</name>
    <name type="common">Mycobacterium neoaurum</name>
    <dbReference type="NCBI Taxonomy" id="1795"/>
    <lineage>
        <taxon>Bacteria</taxon>
        <taxon>Bacillati</taxon>
        <taxon>Actinomycetota</taxon>
        <taxon>Actinomycetes</taxon>
        <taxon>Mycobacteriales</taxon>
        <taxon>Mycobacteriaceae</taxon>
        <taxon>Mycolicibacterium</taxon>
    </lineage>
</organism>
<dbReference type="AlphaFoldDB" id="A0AAV2WG71"/>
<name>A0AAV2WG71_MYCNE</name>
<accession>A0AAV2WG71</accession>
<sequence>MNEASLAMGEVTSEYEARPYQYSEAKVIVAAALSILCPEVR</sequence>